<keyword evidence="4" id="KW-1133">Transmembrane helix</keyword>
<dbReference type="GO" id="GO:0009847">
    <property type="term" value="P:spore germination"/>
    <property type="evidence" value="ECO:0007669"/>
    <property type="project" value="InterPro"/>
</dbReference>
<protein>
    <submittedName>
        <fullName evidence="5">Spore germination protein</fullName>
    </submittedName>
</protein>
<evidence type="ECO:0000313" key="5">
    <source>
        <dbReference type="EMBL" id="TNJ67386.1"/>
    </source>
</evidence>
<dbReference type="RefSeq" id="WP_139601099.1">
    <property type="nucleotide sequence ID" value="NZ_VDCQ01000005.1"/>
</dbReference>
<feature type="transmembrane region" description="Helical" evidence="4">
    <location>
        <begin position="326"/>
        <end position="347"/>
    </location>
</feature>
<organism evidence="5 6">
    <name type="scientific">Paenibacillus hemerocallicola</name>
    <dbReference type="NCBI Taxonomy" id="1172614"/>
    <lineage>
        <taxon>Bacteria</taxon>
        <taxon>Bacillati</taxon>
        <taxon>Bacillota</taxon>
        <taxon>Bacilli</taxon>
        <taxon>Bacillales</taxon>
        <taxon>Paenibacillaceae</taxon>
        <taxon>Paenibacillus</taxon>
    </lineage>
</organism>
<dbReference type="PIRSF" id="PIRSF005690">
    <property type="entry name" value="GerBA"/>
    <property type="match status" value="1"/>
</dbReference>
<dbReference type="GO" id="GO:0016020">
    <property type="term" value="C:membrane"/>
    <property type="evidence" value="ECO:0007669"/>
    <property type="project" value="InterPro"/>
</dbReference>
<evidence type="ECO:0000256" key="1">
    <source>
        <dbReference type="ARBA" id="ARBA00005278"/>
    </source>
</evidence>
<evidence type="ECO:0000256" key="2">
    <source>
        <dbReference type="ARBA" id="ARBA00023136"/>
    </source>
</evidence>
<dbReference type="EMBL" id="VDCQ01000005">
    <property type="protein sequence ID" value="TNJ67386.1"/>
    <property type="molecule type" value="Genomic_DNA"/>
</dbReference>
<evidence type="ECO:0000256" key="3">
    <source>
        <dbReference type="SAM" id="MobiDB-lite"/>
    </source>
</evidence>
<comment type="caution">
    <text evidence="5">The sequence shown here is derived from an EMBL/GenBank/DDBJ whole genome shotgun (WGS) entry which is preliminary data.</text>
</comment>
<dbReference type="PANTHER" id="PTHR22550">
    <property type="entry name" value="SPORE GERMINATION PROTEIN"/>
    <property type="match status" value="1"/>
</dbReference>
<evidence type="ECO:0000313" key="6">
    <source>
        <dbReference type="Proteomes" id="UP000307943"/>
    </source>
</evidence>
<keyword evidence="2 4" id="KW-0472">Membrane</keyword>
<dbReference type="AlphaFoldDB" id="A0A5C4TFH1"/>
<proteinExistence type="inferred from homology"/>
<gene>
    <name evidence="5" type="ORF">FE784_05370</name>
</gene>
<feature type="transmembrane region" description="Helical" evidence="4">
    <location>
        <begin position="421"/>
        <end position="441"/>
    </location>
</feature>
<feature type="region of interest" description="Disordered" evidence="3">
    <location>
        <begin position="1"/>
        <end position="26"/>
    </location>
</feature>
<evidence type="ECO:0000256" key="4">
    <source>
        <dbReference type="SAM" id="Phobius"/>
    </source>
</evidence>
<keyword evidence="4" id="KW-0812">Transmembrane</keyword>
<feature type="transmembrane region" description="Helical" evidence="4">
    <location>
        <begin position="394"/>
        <end position="415"/>
    </location>
</feature>
<dbReference type="PANTHER" id="PTHR22550:SF9">
    <property type="entry name" value="STAGE V SPORULATION PROTEIN AF"/>
    <property type="match status" value="1"/>
</dbReference>
<feature type="transmembrane region" description="Helical" evidence="4">
    <location>
        <begin position="448"/>
        <end position="471"/>
    </location>
</feature>
<dbReference type="Proteomes" id="UP000307943">
    <property type="component" value="Unassembled WGS sequence"/>
</dbReference>
<dbReference type="InterPro" id="IPR050768">
    <property type="entry name" value="UPF0353/GerABKA_families"/>
</dbReference>
<dbReference type="InterPro" id="IPR004995">
    <property type="entry name" value="Spore_Ger"/>
</dbReference>
<keyword evidence="6" id="KW-1185">Reference proteome</keyword>
<accession>A0A5C4TFH1</accession>
<sequence>MGTDMKKRSSGITKVGRKREGDEKIDARELMTDEELGLKEMDEIPHRIEDVERALEEKTGLNVSFDLVFRVMEFGTKKTAFFFANGFAKDTVLTDIIMRLSHLQREQVVPDTLTSFLRKYVSHIQVEPVEQFDKAVNFALSGSTVFFIENETTALVIDAKNFPGRSIEEPDLERVVRGARDGFVETLMTNVTLVRRRIRDPRLKLELMTVGERTKTDVCIGYISDIADPKLVESLRDKIGKVKIDGIPLGDKQLEEAVIGKGWNPYPSVRYSERPDVVSSHLLEGHVIIFADTSPSVMILPTTFFHLIQHVEEYRQTPFVGSYLRWVRFFGIFMSLFMLPLWFLLVQNPELKPPGLEFLGPQKEGKLPMLAQFMLVEVGVDMMRLAAVHTPSPLTVAMGLVAAILVGDIAVKTGLFINEVIMYMAVAAVGMFATPSYELGLANRLVRLAMLVLVAVFKIPGLVIGFSAWLIWLSMTRSYNTPYMWPFIPFNAKAMLSILFRRPILASKMRPSITKAIDKRRQPENDSPEPSS</sequence>
<name>A0A5C4TFH1_9BACL</name>
<comment type="similarity">
    <text evidence="1">Belongs to the GerABKA family.</text>
</comment>
<dbReference type="OrthoDB" id="1726708at2"/>
<reference evidence="5 6" key="1">
    <citation type="submission" date="2019-05" db="EMBL/GenBank/DDBJ databases">
        <title>We sequenced the genome of Paenibacillus hemerocallicola KCTC 33185 for further insight into its adaptation and study the phylogeny of Paenibacillus.</title>
        <authorList>
            <person name="Narsing Rao M.P."/>
        </authorList>
    </citation>
    <scope>NUCLEOTIDE SEQUENCE [LARGE SCALE GENOMIC DNA]</scope>
    <source>
        <strain evidence="5 6">KCTC 33185</strain>
    </source>
</reference>
<dbReference type="Pfam" id="PF03323">
    <property type="entry name" value="GerA"/>
    <property type="match status" value="1"/>
</dbReference>